<sequence length="170" mass="18251">MATSTVLPVDTQATREMILEGDFENIEFRGEIQSGHLVVEGILADQSAIDDIPVGIYVLEKDGTLIKCNQTAIAAWGRSPALGASEKYCGAHILRYPSGEVMPHEHAPPSVVIKNGGTVRNADAICEQPGGQRLLALANIFPIRDHKDEVIGAVNIFRHNTSKTVPGLSV</sequence>
<dbReference type="Proteomes" id="UP000589520">
    <property type="component" value="Unassembled WGS sequence"/>
</dbReference>
<dbReference type="InterPro" id="IPR000014">
    <property type="entry name" value="PAS"/>
</dbReference>
<gene>
    <name evidence="1" type="ORF">HDF17_003072</name>
</gene>
<dbReference type="RefSeq" id="WP_179492378.1">
    <property type="nucleotide sequence ID" value="NZ_JACCCW010000002.1"/>
</dbReference>
<reference evidence="1 2" key="1">
    <citation type="submission" date="2020-07" db="EMBL/GenBank/DDBJ databases">
        <title>Genomic Encyclopedia of Type Strains, Phase IV (KMG-V): Genome sequencing to study the core and pangenomes of soil and plant-associated prokaryotes.</title>
        <authorList>
            <person name="Whitman W."/>
        </authorList>
    </citation>
    <scope>NUCLEOTIDE SEQUENCE [LARGE SCALE GENOMIC DNA]</scope>
    <source>
        <strain evidence="1 2">X4EP2</strain>
    </source>
</reference>
<dbReference type="AlphaFoldDB" id="A0A7Y9PIY1"/>
<protein>
    <submittedName>
        <fullName evidence="1">PAS domain-containing protein</fullName>
    </submittedName>
</protein>
<dbReference type="InterPro" id="IPR035965">
    <property type="entry name" value="PAS-like_dom_sf"/>
</dbReference>
<evidence type="ECO:0000313" key="2">
    <source>
        <dbReference type="Proteomes" id="UP000589520"/>
    </source>
</evidence>
<proteinExistence type="predicted"/>
<organism evidence="1 2">
    <name type="scientific">Granulicella arctica</name>
    <dbReference type="NCBI Taxonomy" id="940613"/>
    <lineage>
        <taxon>Bacteria</taxon>
        <taxon>Pseudomonadati</taxon>
        <taxon>Acidobacteriota</taxon>
        <taxon>Terriglobia</taxon>
        <taxon>Terriglobales</taxon>
        <taxon>Acidobacteriaceae</taxon>
        <taxon>Granulicella</taxon>
    </lineage>
</organism>
<name>A0A7Y9PIY1_9BACT</name>
<dbReference type="EMBL" id="JACCCW010000002">
    <property type="protein sequence ID" value="NYF80752.1"/>
    <property type="molecule type" value="Genomic_DNA"/>
</dbReference>
<dbReference type="CDD" id="cd00130">
    <property type="entry name" value="PAS"/>
    <property type="match status" value="1"/>
</dbReference>
<accession>A0A7Y9PIY1</accession>
<dbReference type="Gene3D" id="3.30.450.20">
    <property type="entry name" value="PAS domain"/>
    <property type="match status" value="1"/>
</dbReference>
<comment type="caution">
    <text evidence="1">The sequence shown here is derived from an EMBL/GenBank/DDBJ whole genome shotgun (WGS) entry which is preliminary data.</text>
</comment>
<keyword evidence="2" id="KW-1185">Reference proteome</keyword>
<evidence type="ECO:0000313" key="1">
    <source>
        <dbReference type="EMBL" id="NYF80752.1"/>
    </source>
</evidence>
<dbReference type="SUPFAM" id="SSF55785">
    <property type="entry name" value="PYP-like sensor domain (PAS domain)"/>
    <property type="match status" value="1"/>
</dbReference>